<keyword evidence="5" id="KW-1185">Reference proteome</keyword>
<sequence>MKKLSTLVCCCLLWACSDPQLTPTATGVASTTDAVTLGLGPLSPYEWTRKTLPDPAYYPVNDPTDRKEFIFANGSAYWFVGSVLEYQYKLNTRTQEWELLQGDEELSNPFFGGYHFLCSKGSRYFVGFRPEGGETYDDERVIYWHDMVTGEVGHLPDFPGTLTDGYNVFAAGDKLYVIGGRKGNLVSNQYWEYNFATNQWTNKGGLPGGARAYGVAYVIDDKVYYGLGYNGSLLNGQFVKQYKNDWYSLTPGSTIAATRADFPGTKRTDGEGFVLKSKVYVGWGKSSSGTYLNDFWEFNPKNNTWTSKPNCPSAQSGPGNMRAFAIGDNGYFIRGCMGEFWRYSNSLVVVQ</sequence>
<dbReference type="SUPFAM" id="SSF117281">
    <property type="entry name" value="Kelch motif"/>
    <property type="match status" value="1"/>
</dbReference>
<evidence type="ECO:0000256" key="3">
    <source>
        <dbReference type="SAM" id="SignalP"/>
    </source>
</evidence>
<keyword evidence="2" id="KW-0677">Repeat</keyword>
<gene>
    <name evidence="4" type="ORF">JI741_29995</name>
</gene>
<proteinExistence type="predicted"/>
<dbReference type="PANTHER" id="PTHR45632">
    <property type="entry name" value="LD33804P"/>
    <property type="match status" value="1"/>
</dbReference>
<comment type="caution">
    <text evidence="4">The sequence shown here is derived from an EMBL/GenBank/DDBJ whole genome shotgun (WGS) entry which is preliminary data.</text>
</comment>
<evidence type="ECO:0000256" key="1">
    <source>
        <dbReference type="ARBA" id="ARBA00022441"/>
    </source>
</evidence>
<evidence type="ECO:0008006" key="6">
    <source>
        <dbReference type="Google" id="ProtNLM"/>
    </source>
</evidence>
<feature type="chain" id="PRO_5046698982" description="Galactose oxidase" evidence="3">
    <location>
        <begin position="22"/>
        <end position="351"/>
    </location>
</feature>
<dbReference type="Gene3D" id="2.120.10.80">
    <property type="entry name" value="Kelch-type beta propeller"/>
    <property type="match status" value="1"/>
</dbReference>
<evidence type="ECO:0000256" key="2">
    <source>
        <dbReference type="ARBA" id="ARBA00022737"/>
    </source>
</evidence>
<dbReference type="PANTHER" id="PTHR45632:SF3">
    <property type="entry name" value="KELCH-LIKE PROTEIN 32"/>
    <property type="match status" value="1"/>
</dbReference>
<dbReference type="Pfam" id="PF24681">
    <property type="entry name" value="Kelch_KLHDC2_KLHL20_DRC7"/>
    <property type="match status" value="1"/>
</dbReference>
<protein>
    <recommendedName>
        <fullName evidence="6">Galactose oxidase</fullName>
    </recommendedName>
</protein>
<evidence type="ECO:0000313" key="5">
    <source>
        <dbReference type="Proteomes" id="UP000613030"/>
    </source>
</evidence>
<evidence type="ECO:0000313" key="4">
    <source>
        <dbReference type="EMBL" id="MBL0745502.1"/>
    </source>
</evidence>
<accession>A0ABS1L1T7</accession>
<organism evidence="4 5">
    <name type="scientific">Chryseolinea lacunae</name>
    <dbReference type="NCBI Taxonomy" id="2801331"/>
    <lineage>
        <taxon>Bacteria</taxon>
        <taxon>Pseudomonadati</taxon>
        <taxon>Bacteroidota</taxon>
        <taxon>Cytophagia</taxon>
        <taxon>Cytophagales</taxon>
        <taxon>Fulvivirgaceae</taxon>
        <taxon>Chryseolinea</taxon>
    </lineage>
</organism>
<reference evidence="4 5" key="1">
    <citation type="submission" date="2021-01" db="EMBL/GenBank/DDBJ databases">
        <title>Chryseolinea sp. Jin1 Genome sequencing and assembly.</title>
        <authorList>
            <person name="Kim I."/>
        </authorList>
    </citation>
    <scope>NUCLEOTIDE SEQUENCE [LARGE SCALE GENOMIC DNA]</scope>
    <source>
        <strain evidence="4 5">Jin1</strain>
    </source>
</reference>
<keyword evidence="1" id="KW-0880">Kelch repeat</keyword>
<dbReference type="EMBL" id="JAERRB010000017">
    <property type="protein sequence ID" value="MBL0745502.1"/>
    <property type="molecule type" value="Genomic_DNA"/>
</dbReference>
<name>A0ABS1L1T7_9BACT</name>
<dbReference type="InterPro" id="IPR015915">
    <property type="entry name" value="Kelch-typ_b-propeller"/>
</dbReference>
<dbReference type="RefSeq" id="WP_202015968.1">
    <property type="nucleotide sequence ID" value="NZ_JAERRB010000017.1"/>
</dbReference>
<keyword evidence="3" id="KW-0732">Signal</keyword>
<dbReference type="Proteomes" id="UP000613030">
    <property type="component" value="Unassembled WGS sequence"/>
</dbReference>
<feature type="signal peptide" evidence="3">
    <location>
        <begin position="1"/>
        <end position="21"/>
    </location>
</feature>